<name>A0ACB6UYJ5_9ASCO</name>
<evidence type="ECO:0000313" key="1">
    <source>
        <dbReference type="EMBL" id="KAF5092650.1"/>
    </source>
</evidence>
<organism evidence="1 2">
    <name type="scientific">Geotrichum galactomycetum</name>
    <dbReference type="NCBI Taxonomy" id="27317"/>
    <lineage>
        <taxon>Eukaryota</taxon>
        <taxon>Fungi</taxon>
        <taxon>Dikarya</taxon>
        <taxon>Ascomycota</taxon>
        <taxon>Saccharomycotina</taxon>
        <taxon>Dipodascomycetes</taxon>
        <taxon>Dipodascales</taxon>
        <taxon>Dipodascaceae</taxon>
        <taxon>Geotrichum</taxon>
    </lineage>
</organism>
<dbReference type="EMBL" id="QVQA01000345">
    <property type="protein sequence ID" value="KAF5092650.1"/>
    <property type="molecule type" value="Genomic_DNA"/>
</dbReference>
<gene>
    <name evidence="1" type="ORF">D0Z00_004478</name>
</gene>
<dbReference type="Proteomes" id="UP000744676">
    <property type="component" value="Unassembled WGS sequence"/>
</dbReference>
<proteinExistence type="predicted"/>
<comment type="caution">
    <text evidence="1">The sequence shown here is derived from an EMBL/GenBank/DDBJ whole genome shotgun (WGS) entry which is preliminary data.</text>
</comment>
<keyword evidence="2" id="KW-1185">Reference proteome</keyword>
<sequence length="731" mass="82502">MADSNYTSPGQDLTTQYEDLEAAVELLSDSGYSYDDDEDDEHNETEMNRRLETLSRIPSLIRIPQAGNTRVQDVPDRVVVQPIFNPDDKTEKERIARCSREYRAREEINPTVQPGKKFNSRNGLKLEFTGAQSLHLESLLIFINNVSATSGNVTFLGDHDFIRVLKLDQPSGVVESKSILKIYPVLTAPNETSMQIINHLTIGRMNNKEWLVTAHDYGRIMVFDVERLLAAVEKYADRPNKETEEIKFYTKPDLVFEVEASAWAISIHERLNLLAVSCNSGRVTVFDLTDVIVNNGDTVGVYPSPFLRHNIPEIQFIDPAEEDVGKGFYRDDAFYLYAVSIEGDVVLWEFFTGKRLERFLESIDGRNVNVYTTAAQVFAAEKNAFAETQPVHLDDEEVLEEPFSRYLYLPFNTGRWLLLKSIDQQAWTVNTLNEADFMHVDNLYELTGMPYLNETNLFKQLSSPIHLKHAISGLTRSPETDKVMAMSDRFYNFAMRFIHLPLQVMPLEDFMHASVADEGYAGKSSFGGTGDGDFPVLRQPREQADKYIYGLNNGSPSSQNVLVAPPLKNRFALVTARKSIFLFRAETLLCNTSAASVFSRPHHSADGLGGGGGGGEFNAIDRINFVKTIPALSAVVVGTQLGALSIFRLVRYKAAFALRQEFLFPVTEMFAHDRIANIRTIAGLSVVPVVDIWTRPDEYHKCRIYIYYTDGVVLVYTLSREYDNPVMEMGI</sequence>
<reference evidence="1 2" key="1">
    <citation type="journal article" date="2020" name="Front. Microbiol.">
        <title>Phenotypic and Genetic Characterization of the Cheese Ripening Yeast Geotrichum candidum.</title>
        <authorList>
            <person name="Perkins V."/>
            <person name="Vignola S."/>
            <person name="Lessard M.H."/>
            <person name="Plante P.L."/>
            <person name="Corbeil J."/>
            <person name="Dugat-Bony E."/>
            <person name="Frenette M."/>
            <person name="Labrie S."/>
        </authorList>
    </citation>
    <scope>NUCLEOTIDE SEQUENCE [LARGE SCALE GENOMIC DNA]</scope>
    <source>
        <strain evidence="1 2">LMA-1147</strain>
    </source>
</reference>
<protein>
    <submittedName>
        <fullName evidence="1">Uncharacterized protein</fullName>
    </submittedName>
</protein>
<accession>A0ACB6UYJ5</accession>
<evidence type="ECO:0000313" key="2">
    <source>
        <dbReference type="Proteomes" id="UP000744676"/>
    </source>
</evidence>